<evidence type="ECO:0000313" key="2">
    <source>
        <dbReference type="Proteomes" id="UP000827092"/>
    </source>
</evidence>
<accession>A0AAV6VMZ1</accession>
<reference evidence="1 2" key="1">
    <citation type="journal article" date="2022" name="Nat. Ecol. Evol.">
        <title>A masculinizing supergene underlies an exaggerated male reproductive morph in a spider.</title>
        <authorList>
            <person name="Hendrickx F."/>
            <person name="De Corte Z."/>
            <person name="Sonet G."/>
            <person name="Van Belleghem S.M."/>
            <person name="Kostlbacher S."/>
            <person name="Vangestel C."/>
        </authorList>
    </citation>
    <scope>NUCLEOTIDE SEQUENCE [LARGE SCALE GENOMIC DNA]</scope>
    <source>
        <strain evidence="1">W744_W776</strain>
    </source>
</reference>
<evidence type="ECO:0000313" key="1">
    <source>
        <dbReference type="EMBL" id="KAG8198029.1"/>
    </source>
</evidence>
<proteinExistence type="predicted"/>
<keyword evidence="2" id="KW-1185">Reference proteome</keyword>
<dbReference type="Proteomes" id="UP000827092">
    <property type="component" value="Unassembled WGS sequence"/>
</dbReference>
<dbReference type="AlphaFoldDB" id="A0AAV6VMZ1"/>
<name>A0AAV6VMZ1_9ARAC</name>
<dbReference type="EMBL" id="JAFNEN010000045">
    <property type="protein sequence ID" value="KAG8198029.1"/>
    <property type="molecule type" value="Genomic_DNA"/>
</dbReference>
<organism evidence="1 2">
    <name type="scientific">Oedothorax gibbosus</name>
    <dbReference type="NCBI Taxonomy" id="931172"/>
    <lineage>
        <taxon>Eukaryota</taxon>
        <taxon>Metazoa</taxon>
        <taxon>Ecdysozoa</taxon>
        <taxon>Arthropoda</taxon>
        <taxon>Chelicerata</taxon>
        <taxon>Arachnida</taxon>
        <taxon>Araneae</taxon>
        <taxon>Araneomorphae</taxon>
        <taxon>Entelegynae</taxon>
        <taxon>Araneoidea</taxon>
        <taxon>Linyphiidae</taxon>
        <taxon>Erigoninae</taxon>
        <taxon>Oedothorax</taxon>
    </lineage>
</organism>
<comment type="caution">
    <text evidence="1">The sequence shown here is derived from an EMBL/GenBank/DDBJ whole genome shotgun (WGS) entry which is preliminary data.</text>
</comment>
<sequence>MWRWWRISDVMRWWRRISDVIPPPTTASPELYTYQPKERQTHVSFPVKSRGCAKYSTWWAAQREGSTTNLVNGDELSNRERERKSSLLCVGYQFPTTEEATRHSTPFSAGSTYIHTKPAMSCTLLRIEKVLAKDHFEETSRLNSI</sequence>
<protein>
    <submittedName>
        <fullName evidence="1">Uncharacterized protein</fullName>
    </submittedName>
</protein>
<gene>
    <name evidence="1" type="ORF">JTE90_001867</name>
</gene>